<evidence type="ECO:0000313" key="2">
    <source>
        <dbReference type="Proteomes" id="UP000183569"/>
    </source>
</evidence>
<reference evidence="1 2" key="1">
    <citation type="submission" date="2016-10" db="EMBL/GenBank/DDBJ databases">
        <authorList>
            <person name="Varghese N."/>
            <person name="Submissions S."/>
        </authorList>
    </citation>
    <scope>NUCLEOTIDE SEQUENCE [LARGE SCALE GENOMIC DNA]</scope>
    <source>
        <strain evidence="1 2">CGMCC 1.12102</strain>
    </source>
</reference>
<dbReference type="RefSeq" id="WP_017458136.1">
    <property type="nucleotide sequence ID" value="NZ_FMUI01000006.1"/>
</dbReference>
<dbReference type="AlphaFoldDB" id="A0A1G4YCC8"/>
<accession>A0A1G4YCC8</accession>
<dbReference type="GeneID" id="23844142"/>
<organism evidence="1 2">
    <name type="scientific">Kosakonia sacchari</name>
    <dbReference type="NCBI Taxonomy" id="1158459"/>
    <lineage>
        <taxon>Bacteria</taxon>
        <taxon>Pseudomonadati</taxon>
        <taxon>Pseudomonadota</taxon>
        <taxon>Gammaproteobacteria</taxon>
        <taxon>Enterobacterales</taxon>
        <taxon>Enterobacteriaceae</taxon>
        <taxon>Kosakonia</taxon>
    </lineage>
</organism>
<comment type="caution">
    <text evidence="1">The sequence shown here is derived from an EMBL/GenBank/DDBJ whole genome shotgun (WGS) entry which is preliminary data.</text>
</comment>
<gene>
    <name evidence="1" type="ORF">SAMN02927897_02400</name>
</gene>
<name>A0A1G4YCC8_9ENTR</name>
<sequence>MQHPFDMIIKGANLPGPLFTQKFSRYFFFDNDICTSDWLITATQQIIRACFGETGCAHVFASTSYTYLGVIDSREDWLVNIAGLCKQMHDSREYGGFIIVDAQKQWALFQNTPVENGVLGINSNKDLSALNDTIYDIFVDCEIIKGWLNGNGQRERSLVESIGFDYLTVLLKYYDK</sequence>
<dbReference type="EMBL" id="FMUI01000006">
    <property type="protein sequence ID" value="SCX51170.1"/>
    <property type="molecule type" value="Genomic_DNA"/>
</dbReference>
<evidence type="ECO:0000313" key="1">
    <source>
        <dbReference type="EMBL" id="SCX51170.1"/>
    </source>
</evidence>
<dbReference type="Proteomes" id="UP000183569">
    <property type="component" value="Unassembled WGS sequence"/>
</dbReference>
<protein>
    <submittedName>
        <fullName evidence="1">Uncharacterized protein</fullName>
    </submittedName>
</protein>
<proteinExistence type="predicted"/>